<name>A0ABX2N6J3_9SPHN</name>
<feature type="domain" description="Pyrroloquinoline quinone-dependent pyranose dehydrogenase beta-propeller" evidence="1">
    <location>
        <begin position="331"/>
        <end position="440"/>
    </location>
</feature>
<gene>
    <name evidence="2" type="ORF">HUO14_15770</name>
</gene>
<organism evidence="2 3">
    <name type="scientific">Parasphingorhabdus flavimaris</name>
    <dbReference type="NCBI Taxonomy" id="266812"/>
    <lineage>
        <taxon>Bacteria</taxon>
        <taxon>Pseudomonadati</taxon>
        <taxon>Pseudomonadota</taxon>
        <taxon>Alphaproteobacteria</taxon>
        <taxon>Sphingomonadales</taxon>
        <taxon>Sphingomonadaceae</taxon>
        <taxon>Parasphingorhabdus</taxon>
    </lineage>
</organism>
<dbReference type="RefSeq" id="WP_176280791.1">
    <property type="nucleotide sequence ID" value="NZ_JABWMH010000005.1"/>
</dbReference>
<protein>
    <submittedName>
        <fullName evidence="2">Sorbosone dehydrogenase family protein</fullName>
    </submittedName>
</protein>
<sequence length="452" mass="49456">MLKHIRNVAILLIVLGVGAGYYFTRGDTARLPLEATTGVEPTLSDVRSENFPTINIAKAEPWGEGEGPVAAEGLVVERFAEGLDHPRSMFRLPNGDLLVAETNSPPRTNKGIEGWVMRNLMSKAGAGTESANRIVLLRDSDKDGKVDERFPFLENLNSPFGMALIEDTLYVANTDAVYAYPYVEGETAITAEGRKVANLNAKAPNNHWTRDLLASQDGKYLYVSVGSNSNIGENGMDTEKQRAAILQVELATNKKAIYAAGMRNPVGMAYLPGTDKFYTVVNERDMLGSDMVPDYLTEVRWGAHYGWPWHFWGGYVDPRVDPKNLDHRQYERRPDYALGAHVAPLGLAFSHGQALGKPFASGAIVARHGSWNRKPLAGYDVVYVNFNLRGEPEGKPVTILSGFTSEDDVARGRPTMVAFDQTGALLVSDDVGGIIWRVSRKDAAKADAKAAQ</sequence>
<dbReference type="Gene3D" id="2.120.10.30">
    <property type="entry name" value="TolB, C-terminal domain"/>
    <property type="match status" value="1"/>
</dbReference>
<dbReference type="InterPro" id="IPR011041">
    <property type="entry name" value="Quinoprot_gluc/sorb_DH_b-prop"/>
</dbReference>
<evidence type="ECO:0000313" key="3">
    <source>
        <dbReference type="Proteomes" id="UP000652427"/>
    </source>
</evidence>
<dbReference type="InterPro" id="IPR011042">
    <property type="entry name" value="6-blade_b-propeller_TolB-like"/>
</dbReference>
<comment type="caution">
    <text evidence="2">The sequence shown here is derived from an EMBL/GenBank/DDBJ whole genome shotgun (WGS) entry which is preliminary data.</text>
</comment>
<feature type="domain" description="Pyrroloquinoline quinone-dependent pyranose dehydrogenase beta-propeller" evidence="1">
    <location>
        <begin position="69"/>
        <end position="288"/>
    </location>
</feature>
<reference evidence="2 3" key="1">
    <citation type="submission" date="2020-06" db="EMBL/GenBank/DDBJ databases">
        <authorList>
            <person name="Kim S.-J."/>
            <person name="Park S.-J."/>
        </authorList>
    </citation>
    <scope>NUCLEOTIDE SEQUENCE [LARGE SCALE GENOMIC DNA]</scope>
    <source>
        <strain evidence="2 3">SW-151</strain>
    </source>
</reference>
<keyword evidence="3" id="KW-1185">Reference proteome</keyword>
<dbReference type="EMBL" id="JABWMH010000005">
    <property type="protein sequence ID" value="NVD29356.1"/>
    <property type="molecule type" value="Genomic_DNA"/>
</dbReference>
<proteinExistence type="predicted"/>
<dbReference type="Pfam" id="PF22807">
    <property type="entry name" value="TrAA12"/>
    <property type="match status" value="2"/>
</dbReference>
<dbReference type="Proteomes" id="UP000652427">
    <property type="component" value="Unassembled WGS sequence"/>
</dbReference>
<accession>A0ABX2N6J3</accession>
<dbReference type="PANTHER" id="PTHR19328:SF55">
    <property type="entry name" value="BLR6566 PROTEIN"/>
    <property type="match status" value="1"/>
</dbReference>
<evidence type="ECO:0000259" key="1">
    <source>
        <dbReference type="Pfam" id="PF22807"/>
    </source>
</evidence>
<evidence type="ECO:0000313" key="2">
    <source>
        <dbReference type="EMBL" id="NVD29356.1"/>
    </source>
</evidence>
<dbReference type="PANTHER" id="PTHR19328">
    <property type="entry name" value="HEDGEHOG-INTERACTING PROTEIN"/>
    <property type="match status" value="1"/>
</dbReference>
<dbReference type="SUPFAM" id="SSF50952">
    <property type="entry name" value="Soluble quinoprotein glucose dehydrogenase"/>
    <property type="match status" value="1"/>
</dbReference>
<dbReference type="InterPro" id="IPR054539">
    <property type="entry name" value="Beta-prop_PDH"/>
</dbReference>